<gene>
    <name evidence="1" type="ORF">GSONMT00057806001</name>
</gene>
<reference evidence="1" key="1">
    <citation type="journal article" date="2014" name="Nat. Commun.">
        <title>The rainbow trout genome provides novel insights into evolution after whole-genome duplication in vertebrates.</title>
        <authorList>
            <person name="Berthelot C."/>
            <person name="Brunet F."/>
            <person name="Chalopin D."/>
            <person name="Juanchich A."/>
            <person name="Bernard M."/>
            <person name="Noel B."/>
            <person name="Bento P."/>
            <person name="Da Silva C."/>
            <person name="Labadie K."/>
            <person name="Alberti A."/>
            <person name="Aury J.M."/>
            <person name="Louis A."/>
            <person name="Dehais P."/>
            <person name="Bardou P."/>
            <person name="Montfort J."/>
            <person name="Klopp C."/>
            <person name="Cabau C."/>
            <person name="Gaspin C."/>
            <person name="Thorgaard G.H."/>
            <person name="Boussaha M."/>
            <person name="Quillet E."/>
            <person name="Guyomard R."/>
            <person name="Galiana D."/>
            <person name="Bobe J."/>
            <person name="Volff J.N."/>
            <person name="Genet C."/>
            <person name="Wincker P."/>
            <person name="Jaillon O."/>
            <person name="Roest Crollius H."/>
            <person name="Guiguen Y."/>
        </authorList>
    </citation>
    <scope>NUCLEOTIDE SEQUENCE [LARGE SCALE GENOMIC DNA]</scope>
</reference>
<dbReference type="Proteomes" id="UP000193380">
    <property type="component" value="Unassembled WGS sequence"/>
</dbReference>
<name>A0A060WYN3_ONCMY</name>
<dbReference type="PANTHER" id="PTHR11049">
    <property type="entry name" value="ACYL COENZYME A THIOESTER HYDROLASE"/>
    <property type="match status" value="1"/>
</dbReference>
<dbReference type="SUPFAM" id="SSF54637">
    <property type="entry name" value="Thioesterase/thiol ester dehydrase-isomerase"/>
    <property type="match status" value="1"/>
</dbReference>
<sequence length="260" mass="28595">MGRDGAKLTGDYFSPMSVQRRVICLAATPHCCVRGMGREGVVSGVRTFLRETASTYVLLCTFIQANVTGSSAYHFSLAERHAGSPCITNSVDDVHFDHTIGVGQVVNIKAKVNGAFTSSMKVCGDIFFLYYYLCVVQRRASIEFGCTPKCCLTASHSAPTPSRFHFRVTFLMVQSSSSVSLRDPYLIALPLRNTPGEKFSVQASVSARSPTQDLLLQPGHTGSPPLYLQRHRRPFFHLSLLQQVPRGEQRQPSHPAPSDL</sequence>
<dbReference type="InterPro" id="IPR040170">
    <property type="entry name" value="Cytosol_ACT"/>
</dbReference>
<dbReference type="GO" id="GO:0005829">
    <property type="term" value="C:cytosol"/>
    <property type="evidence" value="ECO:0007669"/>
    <property type="project" value="TreeGrafter"/>
</dbReference>
<organism evidence="1 2">
    <name type="scientific">Oncorhynchus mykiss</name>
    <name type="common">Rainbow trout</name>
    <name type="synonym">Salmo gairdneri</name>
    <dbReference type="NCBI Taxonomy" id="8022"/>
    <lineage>
        <taxon>Eukaryota</taxon>
        <taxon>Metazoa</taxon>
        <taxon>Chordata</taxon>
        <taxon>Craniata</taxon>
        <taxon>Vertebrata</taxon>
        <taxon>Euteleostomi</taxon>
        <taxon>Actinopterygii</taxon>
        <taxon>Neopterygii</taxon>
        <taxon>Teleostei</taxon>
        <taxon>Protacanthopterygii</taxon>
        <taxon>Salmoniformes</taxon>
        <taxon>Salmonidae</taxon>
        <taxon>Salmoninae</taxon>
        <taxon>Oncorhynchus</taxon>
    </lineage>
</organism>
<dbReference type="STRING" id="8022.A0A060WYN3"/>
<dbReference type="PANTHER" id="PTHR11049:SF1">
    <property type="entry name" value="ACYL-COENZYME A THIOESTERASE 11"/>
    <property type="match status" value="1"/>
</dbReference>
<dbReference type="PaxDb" id="8022-A0A060WYN3"/>
<protein>
    <submittedName>
        <fullName evidence="1">Uncharacterized protein</fullName>
    </submittedName>
</protein>
<dbReference type="EMBL" id="FR904836">
    <property type="protein sequence ID" value="CDQ72483.1"/>
    <property type="molecule type" value="Genomic_DNA"/>
</dbReference>
<evidence type="ECO:0000313" key="2">
    <source>
        <dbReference type="Proteomes" id="UP000193380"/>
    </source>
</evidence>
<reference evidence="1" key="2">
    <citation type="submission" date="2014-03" db="EMBL/GenBank/DDBJ databases">
        <authorList>
            <person name="Genoscope - CEA"/>
        </authorList>
    </citation>
    <scope>NUCLEOTIDE SEQUENCE</scope>
</reference>
<dbReference type="GO" id="GO:0052816">
    <property type="term" value="F:long-chain fatty acyl-CoA hydrolase activity"/>
    <property type="evidence" value="ECO:0007669"/>
    <property type="project" value="TreeGrafter"/>
</dbReference>
<evidence type="ECO:0000313" key="1">
    <source>
        <dbReference type="EMBL" id="CDQ72483.1"/>
    </source>
</evidence>
<dbReference type="Gene3D" id="3.10.129.10">
    <property type="entry name" value="Hotdog Thioesterase"/>
    <property type="match status" value="1"/>
</dbReference>
<proteinExistence type="predicted"/>
<accession>A0A060WYN3</accession>
<dbReference type="InterPro" id="IPR029069">
    <property type="entry name" value="HotDog_dom_sf"/>
</dbReference>
<dbReference type="AlphaFoldDB" id="A0A060WYN3"/>
<dbReference type="GO" id="GO:0006637">
    <property type="term" value="P:acyl-CoA metabolic process"/>
    <property type="evidence" value="ECO:0007669"/>
    <property type="project" value="TreeGrafter"/>
</dbReference>